<feature type="transmembrane region" description="Helical" evidence="1">
    <location>
        <begin position="12"/>
        <end position="34"/>
    </location>
</feature>
<dbReference type="AlphaFoldDB" id="A0AB38HCS8"/>
<protein>
    <submittedName>
        <fullName evidence="2">Uncharacterized protein</fullName>
    </submittedName>
</protein>
<sequence length="102" mass="12529">MKNNNFYFSWLKYSICVFLFLLMRDVIISTYIYIYDGVFIIDFSFKEAGIATLIFVTPYFFINWLGYKYGKGSKYDKEKRLKEKLTYKIINDRYREKKREKD</sequence>
<accession>A0AB38HCS8</accession>
<gene>
    <name evidence="2" type="ORF">NCTC8540_01952</name>
</gene>
<proteinExistence type="predicted"/>
<feature type="transmembrane region" description="Helical" evidence="1">
    <location>
        <begin position="49"/>
        <end position="67"/>
    </location>
</feature>
<organism evidence="2 3">
    <name type="scientific">Canicola haemoglobinophilus</name>
    <dbReference type="NCBI Taxonomy" id="733"/>
    <lineage>
        <taxon>Bacteria</taxon>
        <taxon>Pseudomonadati</taxon>
        <taxon>Pseudomonadota</taxon>
        <taxon>Gammaproteobacteria</taxon>
        <taxon>Pasteurellales</taxon>
        <taxon>Pasteurellaceae</taxon>
        <taxon>Canicola</taxon>
    </lineage>
</organism>
<evidence type="ECO:0000313" key="2">
    <source>
        <dbReference type="EMBL" id="STO69419.1"/>
    </source>
</evidence>
<reference evidence="2 3" key="1">
    <citation type="submission" date="2018-06" db="EMBL/GenBank/DDBJ databases">
        <authorList>
            <consortium name="Pathogen Informatics"/>
            <person name="Doyle S."/>
        </authorList>
    </citation>
    <scope>NUCLEOTIDE SEQUENCE [LARGE SCALE GENOMIC DNA]</scope>
    <source>
        <strain evidence="2 3">NCTC8540</strain>
    </source>
</reference>
<evidence type="ECO:0000313" key="3">
    <source>
        <dbReference type="Proteomes" id="UP000254496"/>
    </source>
</evidence>
<evidence type="ECO:0000256" key="1">
    <source>
        <dbReference type="SAM" id="Phobius"/>
    </source>
</evidence>
<dbReference type="Proteomes" id="UP000254496">
    <property type="component" value="Unassembled WGS sequence"/>
</dbReference>
<comment type="caution">
    <text evidence="2">The sequence shown here is derived from an EMBL/GenBank/DDBJ whole genome shotgun (WGS) entry which is preliminary data.</text>
</comment>
<name>A0AB38HCS8_9PAST</name>
<keyword evidence="1" id="KW-0812">Transmembrane</keyword>
<dbReference type="RefSeq" id="WP_115073399.1">
    <property type="nucleotide sequence ID" value="NZ_UGHE01000002.1"/>
</dbReference>
<keyword evidence="1" id="KW-1133">Transmembrane helix</keyword>
<keyword evidence="1" id="KW-0472">Membrane</keyword>
<dbReference type="EMBL" id="UGHJ01000001">
    <property type="protein sequence ID" value="STO69419.1"/>
    <property type="molecule type" value="Genomic_DNA"/>
</dbReference>